<name>A0A2G9YCC7_9BACT</name>
<evidence type="ECO:0000256" key="8">
    <source>
        <dbReference type="ARBA" id="ARBA00023186"/>
    </source>
</evidence>
<dbReference type="GO" id="GO:0051205">
    <property type="term" value="P:protein insertion into membrane"/>
    <property type="evidence" value="ECO:0007669"/>
    <property type="project" value="TreeGrafter"/>
</dbReference>
<evidence type="ECO:0000256" key="6">
    <source>
        <dbReference type="ARBA" id="ARBA00022989"/>
    </source>
</evidence>
<dbReference type="AlphaFoldDB" id="A0A2G9YCC7"/>
<evidence type="ECO:0000259" key="11">
    <source>
        <dbReference type="Pfam" id="PF02096"/>
    </source>
</evidence>
<proteinExistence type="inferred from homology"/>
<gene>
    <name evidence="12" type="ORF">COX44_03090</name>
</gene>
<evidence type="ECO:0000256" key="1">
    <source>
        <dbReference type="ARBA" id="ARBA00004651"/>
    </source>
</evidence>
<evidence type="ECO:0000256" key="7">
    <source>
        <dbReference type="ARBA" id="ARBA00023136"/>
    </source>
</evidence>
<feature type="transmembrane region" description="Helical" evidence="10">
    <location>
        <begin position="187"/>
        <end position="203"/>
    </location>
</feature>
<keyword evidence="2" id="KW-0813">Transport</keyword>
<evidence type="ECO:0000256" key="10">
    <source>
        <dbReference type="SAM" id="Phobius"/>
    </source>
</evidence>
<dbReference type="GO" id="GO:0015031">
    <property type="term" value="P:protein transport"/>
    <property type="evidence" value="ECO:0007669"/>
    <property type="project" value="UniProtKB-KW"/>
</dbReference>
<dbReference type="GO" id="GO:0005886">
    <property type="term" value="C:plasma membrane"/>
    <property type="evidence" value="ECO:0007669"/>
    <property type="project" value="UniProtKB-SubCell"/>
</dbReference>
<dbReference type="InterPro" id="IPR028055">
    <property type="entry name" value="YidC/Oxa/ALB_C"/>
</dbReference>
<keyword evidence="7 10" id="KW-0472">Membrane</keyword>
<dbReference type="InterPro" id="IPR047196">
    <property type="entry name" value="YidC_ALB_C"/>
</dbReference>
<accession>A0A2G9YCC7</accession>
<keyword evidence="4 9" id="KW-0812">Transmembrane</keyword>
<evidence type="ECO:0000256" key="2">
    <source>
        <dbReference type="ARBA" id="ARBA00022448"/>
    </source>
</evidence>
<comment type="caution">
    <text evidence="12">The sequence shown here is derived from an EMBL/GenBank/DDBJ whole genome shotgun (WGS) entry which is preliminary data.</text>
</comment>
<protein>
    <recommendedName>
        <fullName evidence="11">Membrane insertase YidC/Oxa/ALB C-terminal domain-containing protein</fullName>
    </recommendedName>
</protein>
<keyword evidence="6 10" id="KW-1133">Transmembrane helix</keyword>
<keyword evidence="5" id="KW-0653">Protein transport</keyword>
<dbReference type="PANTHER" id="PTHR12428:SF65">
    <property type="entry name" value="CYTOCHROME C OXIDASE ASSEMBLY PROTEIN COX18, MITOCHONDRIAL"/>
    <property type="match status" value="1"/>
</dbReference>
<organism evidence="12 13">
    <name type="scientific">Candidatus Portnoybacteria bacterium CG23_combo_of_CG06-09_8_20_14_all_37_13</name>
    <dbReference type="NCBI Taxonomy" id="1974819"/>
    <lineage>
        <taxon>Bacteria</taxon>
        <taxon>Candidatus Portnoyibacteriota</taxon>
    </lineage>
</organism>
<dbReference type="PRINTS" id="PR01900">
    <property type="entry name" value="YIDCPROTEIN"/>
</dbReference>
<dbReference type="NCBIfam" id="TIGR03592">
    <property type="entry name" value="yidC_oxa1_cterm"/>
    <property type="match status" value="1"/>
</dbReference>
<keyword evidence="3" id="KW-1003">Cell membrane</keyword>
<sequence length="212" mass="24662">MLGEIFNLILYQPLFKALLWFYHYIPDFGIAIVILTIIIRLILYPLNQKALKSQKELALLQPKIKEMQKQYSHDKIKQGEIMMKLYKEHKINPFSSFLPILIQLPILIALFKVFIDLSKNSQLINPMFLSLIDLSQRSIFLSVLAGITQFWQSRTMPSAGQQNSKFLYFMPLITVFIGLSLPAGLPLYWTTITLLAILQQYIYDKSCQRTNK</sequence>
<dbReference type="EMBL" id="PCRH01000067">
    <property type="protein sequence ID" value="PIP16864.1"/>
    <property type="molecule type" value="Genomic_DNA"/>
</dbReference>
<dbReference type="InterPro" id="IPR001708">
    <property type="entry name" value="YidC/ALB3/OXA1/COX18"/>
</dbReference>
<dbReference type="PRINTS" id="PR00701">
    <property type="entry name" value="60KDINNERMP"/>
</dbReference>
<comment type="subcellular location">
    <subcellularLocation>
        <location evidence="1">Cell membrane</location>
        <topology evidence="1">Multi-pass membrane protein</topology>
    </subcellularLocation>
    <subcellularLocation>
        <location evidence="9">Membrane</location>
        <topology evidence="9">Multi-pass membrane protein</topology>
    </subcellularLocation>
</comment>
<dbReference type="Proteomes" id="UP000231480">
    <property type="component" value="Unassembled WGS sequence"/>
</dbReference>
<dbReference type="CDD" id="cd20070">
    <property type="entry name" value="5TM_YidC_Alb3"/>
    <property type="match status" value="1"/>
</dbReference>
<feature type="transmembrane region" description="Helical" evidence="10">
    <location>
        <begin position="20"/>
        <end position="43"/>
    </location>
</feature>
<evidence type="ECO:0000256" key="4">
    <source>
        <dbReference type="ARBA" id="ARBA00022692"/>
    </source>
</evidence>
<keyword evidence="8" id="KW-0143">Chaperone</keyword>
<evidence type="ECO:0000256" key="9">
    <source>
        <dbReference type="RuleBase" id="RU003945"/>
    </source>
</evidence>
<feature type="domain" description="Membrane insertase YidC/Oxa/ALB C-terminal" evidence="11">
    <location>
        <begin position="28"/>
        <end position="204"/>
    </location>
</feature>
<dbReference type="PANTHER" id="PTHR12428">
    <property type="entry name" value="OXA1"/>
    <property type="match status" value="1"/>
</dbReference>
<reference evidence="12 13" key="1">
    <citation type="submission" date="2017-09" db="EMBL/GenBank/DDBJ databases">
        <title>Depth-based differentiation of microbial function through sediment-hosted aquifers and enrichment of novel symbionts in the deep terrestrial subsurface.</title>
        <authorList>
            <person name="Probst A.J."/>
            <person name="Ladd B."/>
            <person name="Jarett J.K."/>
            <person name="Geller-Mcgrath D.E."/>
            <person name="Sieber C.M."/>
            <person name="Emerson J.B."/>
            <person name="Anantharaman K."/>
            <person name="Thomas B.C."/>
            <person name="Malmstrom R."/>
            <person name="Stieglmeier M."/>
            <person name="Klingl A."/>
            <person name="Woyke T."/>
            <person name="Ryan C.M."/>
            <person name="Banfield J.F."/>
        </authorList>
    </citation>
    <scope>NUCLEOTIDE SEQUENCE [LARGE SCALE GENOMIC DNA]</scope>
    <source>
        <strain evidence="12">CG23_combo_of_CG06-09_8_20_14_all_37_13</strain>
    </source>
</reference>
<comment type="similarity">
    <text evidence="9">Belongs to the OXA1/ALB3/YidC family.</text>
</comment>
<feature type="transmembrane region" description="Helical" evidence="10">
    <location>
        <begin position="91"/>
        <end position="115"/>
    </location>
</feature>
<evidence type="ECO:0000256" key="3">
    <source>
        <dbReference type="ARBA" id="ARBA00022475"/>
    </source>
</evidence>
<evidence type="ECO:0000313" key="13">
    <source>
        <dbReference type="Proteomes" id="UP000231480"/>
    </source>
</evidence>
<dbReference type="Pfam" id="PF02096">
    <property type="entry name" value="60KD_IMP"/>
    <property type="match status" value="1"/>
</dbReference>
<evidence type="ECO:0000313" key="12">
    <source>
        <dbReference type="EMBL" id="PIP16864.1"/>
    </source>
</evidence>
<evidence type="ECO:0000256" key="5">
    <source>
        <dbReference type="ARBA" id="ARBA00022927"/>
    </source>
</evidence>
<dbReference type="GO" id="GO:0032977">
    <property type="term" value="F:membrane insertase activity"/>
    <property type="evidence" value="ECO:0007669"/>
    <property type="project" value="InterPro"/>
</dbReference>